<dbReference type="EMBL" id="AVOT02076210">
    <property type="protein sequence ID" value="MBW0564697.1"/>
    <property type="molecule type" value="Genomic_DNA"/>
</dbReference>
<dbReference type="AlphaFoldDB" id="A0A9Q3PLF1"/>
<accession>A0A9Q3PLF1</accession>
<dbReference type="Proteomes" id="UP000765509">
    <property type="component" value="Unassembled WGS sequence"/>
</dbReference>
<evidence type="ECO:0000313" key="1">
    <source>
        <dbReference type="EMBL" id="MBW0564697.1"/>
    </source>
</evidence>
<comment type="caution">
    <text evidence="1">The sequence shown here is derived from an EMBL/GenBank/DDBJ whole genome shotgun (WGS) entry which is preliminary data.</text>
</comment>
<proteinExistence type="predicted"/>
<evidence type="ECO:0000313" key="2">
    <source>
        <dbReference type="Proteomes" id="UP000765509"/>
    </source>
</evidence>
<sequence>MTLISTDADLHDIPPLPPPSSLLLFPPITEDKIDRAINKLANKKAAGPDKLLKIANKAMTLHLSPLFNACLRKHHFPKQWKQAITVIIKKAAKEDYTNPNAYRPIALLNTLGKLLAKIINN</sequence>
<name>A0A9Q3PLF1_9BASI</name>
<gene>
    <name evidence="1" type="ORF">O181_104412</name>
</gene>
<evidence type="ECO:0008006" key="3">
    <source>
        <dbReference type="Google" id="ProtNLM"/>
    </source>
</evidence>
<reference evidence="1" key="1">
    <citation type="submission" date="2021-03" db="EMBL/GenBank/DDBJ databases">
        <title>Draft genome sequence of rust myrtle Austropuccinia psidii MF-1, a brazilian biotype.</title>
        <authorList>
            <person name="Quecine M.C."/>
            <person name="Pachon D.M.R."/>
            <person name="Bonatelli M.L."/>
            <person name="Correr F.H."/>
            <person name="Franceschini L.M."/>
            <person name="Leite T.F."/>
            <person name="Margarido G.R.A."/>
            <person name="Almeida C.A."/>
            <person name="Ferrarezi J.A."/>
            <person name="Labate C.A."/>
        </authorList>
    </citation>
    <scope>NUCLEOTIDE SEQUENCE</scope>
    <source>
        <strain evidence="1">MF-1</strain>
    </source>
</reference>
<organism evidence="1 2">
    <name type="scientific">Austropuccinia psidii MF-1</name>
    <dbReference type="NCBI Taxonomy" id="1389203"/>
    <lineage>
        <taxon>Eukaryota</taxon>
        <taxon>Fungi</taxon>
        <taxon>Dikarya</taxon>
        <taxon>Basidiomycota</taxon>
        <taxon>Pucciniomycotina</taxon>
        <taxon>Pucciniomycetes</taxon>
        <taxon>Pucciniales</taxon>
        <taxon>Sphaerophragmiaceae</taxon>
        <taxon>Austropuccinia</taxon>
    </lineage>
</organism>
<protein>
    <recommendedName>
        <fullName evidence="3">Reverse transcriptase domain-containing protein</fullName>
    </recommendedName>
</protein>
<dbReference type="OrthoDB" id="412006at2759"/>
<dbReference type="PANTHER" id="PTHR19446">
    <property type="entry name" value="REVERSE TRANSCRIPTASES"/>
    <property type="match status" value="1"/>
</dbReference>
<keyword evidence="2" id="KW-1185">Reference proteome</keyword>